<evidence type="ECO:0000313" key="3">
    <source>
        <dbReference type="Proteomes" id="UP000019025"/>
    </source>
</evidence>
<dbReference type="InterPro" id="IPR051783">
    <property type="entry name" value="NAD(P)-dependent_oxidoreduct"/>
</dbReference>
<dbReference type="InterPro" id="IPR036291">
    <property type="entry name" value="NAD(P)-bd_dom_sf"/>
</dbReference>
<name>W0HPX8_9GAMM</name>
<dbReference type="PATRIC" id="fig|2342.5.peg.2565"/>
<dbReference type="CDD" id="cd05262">
    <property type="entry name" value="SDR_a7"/>
    <property type="match status" value="1"/>
</dbReference>
<dbReference type="KEGG" id="pes:SOPEG_2414"/>
<dbReference type="PANTHER" id="PTHR48079">
    <property type="entry name" value="PROTEIN YEEZ"/>
    <property type="match status" value="1"/>
</dbReference>
<dbReference type="Pfam" id="PF01370">
    <property type="entry name" value="Epimerase"/>
    <property type="match status" value="1"/>
</dbReference>
<keyword evidence="3" id="KW-1185">Reference proteome</keyword>
<proteinExistence type="predicted"/>
<feature type="domain" description="NAD-dependent epimerase/dehydratase" evidence="1">
    <location>
        <begin position="3"/>
        <end position="212"/>
    </location>
</feature>
<dbReference type="AlphaFoldDB" id="W0HPX8"/>
<dbReference type="GO" id="GO:0004029">
    <property type="term" value="F:aldehyde dehydrogenase (NAD+) activity"/>
    <property type="evidence" value="ECO:0007669"/>
    <property type="project" value="TreeGrafter"/>
</dbReference>
<dbReference type="EMBL" id="CP006568">
    <property type="protein sequence ID" value="AHF74173.1"/>
    <property type="molecule type" value="Genomic_DNA"/>
</dbReference>
<dbReference type="GO" id="GO:0005737">
    <property type="term" value="C:cytoplasm"/>
    <property type="evidence" value="ECO:0007669"/>
    <property type="project" value="TreeGrafter"/>
</dbReference>
<dbReference type="HOGENOM" id="CLU_007383_12_3_6"/>
<evidence type="ECO:0000313" key="2">
    <source>
        <dbReference type="EMBL" id="AHF74173.1"/>
    </source>
</evidence>
<dbReference type="RefSeq" id="WP_025245672.1">
    <property type="nucleotide sequence ID" value="NZ_CP006568.1"/>
</dbReference>
<evidence type="ECO:0000259" key="1">
    <source>
        <dbReference type="Pfam" id="PF01370"/>
    </source>
</evidence>
<dbReference type="eggNOG" id="COG0451">
    <property type="taxonomic scope" value="Bacteria"/>
</dbReference>
<organism evidence="2 3">
    <name type="scientific">Candidatus Sodalis pierantonii str. SOPE</name>
    <dbReference type="NCBI Taxonomy" id="2342"/>
    <lineage>
        <taxon>Bacteria</taxon>
        <taxon>Pseudomonadati</taxon>
        <taxon>Pseudomonadota</taxon>
        <taxon>Gammaproteobacteria</taxon>
        <taxon>Enterobacterales</taxon>
        <taxon>Bruguierivoracaceae</taxon>
        <taxon>Sodalis</taxon>
    </lineage>
</organism>
<protein>
    <submittedName>
        <fullName evidence="2">NAD-dependent epimerase/dehydratase</fullName>
    </submittedName>
</protein>
<dbReference type="STRING" id="2342.SOPEG_2414"/>
<dbReference type="Gene3D" id="3.40.50.720">
    <property type="entry name" value="NAD(P)-binding Rossmann-like Domain"/>
    <property type="match status" value="1"/>
</dbReference>
<dbReference type="Proteomes" id="UP000019025">
    <property type="component" value="Chromosome"/>
</dbReference>
<dbReference type="PANTHER" id="PTHR48079:SF6">
    <property type="entry name" value="NAD(P)-BINDING DOMAIN-CONTAINING PROTEIN-RELATED"/>
    <property type="match status" value="1"/>
</dbReference>
<accession>W0HPX8</accession>
<dbReference type="InterPro" id="IPR001509">
    <property type="entry name" value="Epimerase_deHydtase"/>
</dbReference>
<gene>
    <name evidence="2" type="ORF">SOPEG_2414</name>
</gene>
<dbReference type="SUPFAM" id="SSF51735">
    <property type="entry name" value="NAD(P)-binding Rossmann-fold domains"/>
    <property type="match status" value="1"/>
</dbReference>
<reference evidence="2 3" key="1">
    <citation type="journal article" date="2014" name="Genome Biol. Evol.">
        <title>Genome degeneration and adaptation in a nascent stage of symbiosis.</title>
        <authorList>
            <person name="Oakeson K.F."/>
            <person name="Gil R."/>
            <person name="Clayton A.L."/>
            <person name="Dunn D.M."/>
            <person name="von Niederhausern A.C."/>
            <person name="Hamil C."/>
            <person name="Aoyagi A."/>
            <person name="Duval B."/>
            <person name="Baca A."/>
            <person name="Silva F.J."/>
            <person name="Vallier A."/>
            <person name="Jackson D.G."/>
            <person name="Latorre A."/>
            <person name="Weiss R.B."/>
            <person name="Heddi A."/>
            <person name="Moya A."/>
            <person name="Dale C."/>
        </authorList>
    </citation>
    <scope>NUCLEOTIDE SEQUENCE [LARGE SCALE GENOMIC DNA]</scope>
    <source>
        <strain evidence="3">none</strain>
    </source>
</reference>
<sequence length="292" mass="30859">MKVFVTGATGWVGSAVVAELIHFGHQVTGLVRSSDKAAALTASGAAALHGALDDLDLLRRAASEADAVVHTAFNHDFSRFAQSAQQDRIAIETLGSVLKGTPRPLLVTAGLAHIAPGRVATEQDVAPAELGYPRQSEAAANALTAQGVWACIVRLAASVHGSGDHGFIAAMIALAREKGVSAYLGDGQNRWASVHCSDAARLYRLALEQAHPEPIYHAVADESICCKDIAGVIGEQLGLPVESREREHFGWLANFLGADMPASSVHTRAGLGWTPCWPDLLSDLRQGDYFAR</sequence>